<dbReference type="SUPFAM" id="SSF53474">
    <property type="entry name" value="alpha/beta-Hydrolases"/>
    <property type="match status" value="1"/>
</dbReference>
<evidence type="ECO:0000259" key="1">
    <source>
        <dbReference type="Pfam" id="PF06850"/>
    </source>
</evidence>
<name>A0A1N7KDA2_9PROT</name>
<dbReference type="InterPro" id="IPR009656">
    <property type="entry name" value="PHB_depo_C"/>
</dbReference>
<feature type="domain" description="PHB de-polymerase C-terminal" evidence="1">
    <location>
        <begin position="204"/>
        <end position="404"/>
    </location>
</feature>
<dbReference type="AlphaFoldDB" id="A0A1N7KDA2"/>
<dbReference type="PIRSF" id="PIRSF020818">
    <property type="entry name" value="PHB_depoly_PhaZ"/>
    <property type="match status" value="1"/>
</dbReference>
<evidence type="ECO:0000313" key="2">
    <source>
        <dbReference type="EMBL" id="SIS59596.1"/>
    </source>
</evidence>
<dbReference type="RefSeq" id="WP_076399536.1">
    <property type="nucleotide sequence ID" value="NZ_FTOA01000002.1"/>
</dbReference>
<gene>
    <name evidence="2" type="ORF">SAMN05421779_102718</name>
</gene>
<dbReference type="PANTHER" id="PTHR36837">
    <property type="entry name" value="POLY(3-HYDROXYALKANOATE) POLYMERASE SUBUNIT PHAC"/>
    <property type="match status" value="1"/>
</dbReference>
<dbReference type="OrthoDB" id="9774318at2"/>
<dbReference type="InterPro" id="IPR051321">
    <property type="entry name" value="PHA/PHB_synthase"/>
</dbReference>
<evidence type="ECO:0000313" key="3">
    <source>
        <dbReference type="Proteomes" id="UP000185678"/>
    </source>
</evidence>
<protein>
    <submittedName>
        <fullName evidence="2">Poly(3-hydroxybutyrate) depolymerase</fullName>
    </submittedName>
</protein>
<dbReference type="STRING" id="80876.SAMN05421779_102718"/>
<dbReference type="Proteomes" id="UP000185678">
    <property type="component" value="Unassembled WGS sequence"/>
</dbReference>
<dbReference type="InterPro" id="IPR010915">
    <property type="entry name" value="PHB_depoly_PhaZ"/>
</dbReference>
<organism evidence="2 3">
    <name type="scientific">Insolitispirillum peregrinum</name>
    <dbReference type="NCBI Taxonomy" id="80876"/>
    <lineage>
        <taxon>Bacteria</taxon>
        <taxon>Pseudomonadati</taxon>
        <taxon>Pseudomonadota</taxon>
        <taxon>Alphaproteobacteria</taxon>
        <taxon>Rhodospirillales</taxon>
        <taxon>Novispirillaceae</taxon>
        <taxon>Insolitispirillum</taxon>
    </lineage>
</organism>
<dbReference type="NCBIfam" id="TIGR01849">
    <property type="entry name" value="PHB_depoly_PhaZ"/>
    <property type="match status" value="1"/>
</dbReference>
<accession>A0A1N7KDA2</accession>
<dbReference type="Gene3D" id="3.40.50.1820">
    <property type="entry name" value="alpha/beta hydrolase"/>
    <property type="match status" value="1"/>
</dbReference>
<keyword evidence="3" id="KW-1185">Reference proteome</keyword>
<dbReference type="InterPro" id="IPR029058">
    <property type="entry name" value="AB_hydrolase_fold"/>
</dbReference>
<dbReference type="PANTHER" id="PTHR36837:SF4">
    <property type="entry name" value="BLR0908 PROTEIN"/>
    <property type="match status" value="1"/>
</dbReference>
<dbReference type="Pfam" id="PF06850">
    <property type="entry name" value="PHB_depo_C"/>
    <property type="match status" value="1"/>
</dbReference>
<proteinExistence type="predicted"/>
<dbReference type="EMBL" id="FTOA01000002">
    <property type="protein sequence ID" value="SIS59596.1"/>
    <property type="molecule type" value="Genomic_DNA"/>
</dbReference>
<sequence>MLYQFHEMQHAAMAPMRLLAQTVQSMFSHPWLPMSYTSSARSLAASAELFERMTRQYPKPPFNLPTTTVDGEQVSVTERVVMRLPFCDLLHFERGNGPHLHPRVLLVAPMSGHYATLLRGTVEALLPEHEVYITDWVNARDVPQVAGNFNFDSYVDYVRTFLEFLGPQTTVMAVCQPSVPVMAAVALMAEDNDPNRPASIVLMGGPIDTRRSPTAVNAFADEHPMDWFLDRVIHSVPMTYAGRGRRVYPGFLQLSGFMSMNMDRHVNAHLHYYRHLIKGDGDSAEKHREFYDEYLSVMDLPGDFYLDTIREVFKEHSLPRGVLEVHGRRVDLGAITDVALLTVEGEKDDITGAGQTVAAHDLCRNLPARFHRQHLQPKVGHYGIFNGRRWREEIMPIVREFILTHRNNRTGA</sequence>
<reference evidence="2 3" key="1">
    <citation type="submission" date="2017-01" db="EMBL/GenBank/DDBJ databases">
        <authorList>
            <person name="Mah S.A."/>
            <person name="Swanson W.J."/>
            <person name="Moy G.W."/>
            <person name="Vacquier V.D."/>
        </authorList>
    </citation>
    <scope>NUCLEOTIDE SEQUENCE [LARGE SCALE GENOMIC DNA]</scope>
    <source>
        <strain evidence="2 3">DSM 11589</strain>
    </source>
</reference>